<protein>
    <submittedName>
        <fullName evidence="1">Uncharacterized protein</fullName>
    </submittedName>
</protein>
<reference evidence="1" key="1">
    <citation type="submission" date="2022-06" db="EMBL/GenBank/DDBJ databases">
        <title>Uncovering the hologenomic basis of an extraordinary plant invasion.</title>
        <authorList>
            <person name="Bieker V.C."/>
            <person name="Martin M.D."/>
            <person name="Gilbert T."/>
            <person name="Hodgins K."/>
            <person name="Battlay P."/>
            <person name="Petersen B."/>
            <person name="Wilson J."/>
        </authorList>
    </citation>
    <scope>NUCLEOTIDE SEQUENCE</scope>
    <source>
        <strain evidence="1">AA19_3_7</strain>
        <tissue evidence="1">Leaf</tissue>
    </source>
</reference>
<name>A0AAD5GCE2_AMBAR</name>
<proteinExistence type="predicted"/>
<keyword evidence="2" id="KW-1185">Reference proteome</keyword>
<dbReference type="Proteomes" id="UP001206925">
    <property type="component" value="Unassembled WGS sequence"/>
</dbReference>
<comment type="caution">
    <text evidence="1">The sequence shown here is derived from an EMBL/GenBank/DDBJ whole genome shotgun (WGS) entry which is preliminary data.</text>
</comment>
<accession>A0AAD5GCE2</accession>
<dbReference type="EMBL" id="JAMZMK010009527">
    <property type="protein sequence ID" value="KAI7735236.1"/>
    <property type="molecule type" value="Genomic_DNA"/>
</dbReference>
<evidence type="ECO:0000313" key="2">
    <source>
        <dbReference type="Proteomes" id="UP001206925"/>
    </source>
</evidence>
<feature type="non-terminal residue" evidence="1">
    <location>
        <position position="1"/>
    </location>
</feature>
<sequence>AILCCFTDRKKSPLPVLFSTSRFLIRVERIAETSGLTSNEEGENPLVYAQDLMERGSRASKDEISATHYRELVPECVRSYYKYGCALLYKAQEDYDLLVSRFVLKKEVCAEHGIAKGV</sequence>
<gene>
    <name evidence="1" type="ORF">M8C21_028367</name>
</gene>
<evidence type="ECO:0000313" key="1">
    <source>
        <dbReference type="EMBL" id="KAI7735236.1"/>
    </source>
</evidence>
<dbReference type="AlphaFoldDB" id="A0AAD5GCE2"/>
<organism evidence="1 2">
    <name type="scientific">Ambrosia artemisiifolia</name>
    <name type="common">Common ragweed</name>
    <dbReference type="NCBI Taxonomy" id="4212"/>
    <lineage>
        <taxon>Eukaryota</taxon>
        <taxon>Viridiplantae</taxon>
        <taxon>Streptophyta</taxon>
        <taxon>Embryophyta</taxon>
        <taxon>Tracheophyta</taxon>
        <taxon>Spermatophyta</taxon>
        <taxon>Magnoliopsida</taxon>
        <taxon>eudicotyledons</taxon>
        <taxon>Gunneridae</taxon>
        <taxon>Pentapetalae</taxon>
        <taxon>asterids</taxon>
        <taxon>campanulids</taxon>
        <taxon>Asterales</taxon>
        <taxon>Asteraceae</taxon>
        <taxon>Asteroideae</taxon>
        <taxon>Heliantheae alliance</taxon>
        <taxon>Heliantheae</taxon>
        <taxon>Ambrosia</taxon>
    </lineage>
</organism>